<dbReference type="Gene3D" id="3.90.550.10">
    <property type="entry name" value="Spore Coat Polysaccharide Biosynthesis Protein SpsA, Chain A"/>
    <property type="match status" value="1"/>
</dbReference>
<name>A0A377D7T4_ECOLX</name>
<reference evidence="2 3" key="1">
    <citation type="submission" date="2018-06" db="EMBL/GenBank/DDBJ databases">
        <authorList>
            <consortium name="Pathogen Informatics"/>
            <person name="Doyle S."/>
        </authorList>
    </citation>
    <scope>NUCLEOTIDE SEQUENCE [LARGE SCALE GENOMIC DNA]</scope>
    <source>
        <strain evidence="2 3">NCTC7922</strain>
    </source>
</reference>
<feature type="domain" description="Glycosyltransferase 2-like" evidence="1">
    <location>
        <begin position="83"/>
        <end position="246"/>
    </location>
</feature>
<evidence type="ECO:0000259" key="1">
    <source>
        <dbReference type="Pfam" id="PF00535"/>
    </source>
</evidence>
<dbReference type="InterPro" id="IPR001173">
    <property type="entry name" value="Glyco_trans_2-like"/>
</dbReference>
<dbReference type="Pfam" id="PF00535">
    <property type="entry name" value="Glycos_transf_2"/>
    <property type="match status" value="1"/>
</dbReference>
<dbReference type="EMBL" id="UGFC01000006">
    <property type="protein sequence ID" value="STM16420.1"/>
    <property type="molecule type" value="Genomic_DNA"/>
</dbReference>
<evidence type="ECO:0000313" key="2">
    <source>
        <dbReference type="EMBL" id="STM16420.1"/>
    </source>
</evidence>
<proteinExistence type="predicted"/>
<dbReference type="PANTHER" id="PTHR22916:SF3">
    <property type="entry name" value="UDP-GLCNAC:BETAGAL BETA-1,3-N-ACETYLGLUCOSAMINYLTRANSFERASE-LIKE PROTEIN 1"/>
    <property type="match status" value="1"/>
</dbReference>
<gene>
    <name evidence="2" type="primary">wcaA</name>
    <name evidence="2" type="ORF">NCTC7922_02823</name>
</gene>
<dbReference type="PANTHER" id="PTHR22916">
    <property type="entry name" value="GLYCOSYLTRANSFERASE"/>
    <property type="match status" value="1"/>
</dbReference>
<accession>A0A377D7T4</accession>
<organism evidence="2 3">
    <name type="scientific">Escherichia coli</name>
    <dbReference type="NCBI Taxonomy" id="562"/>
    <lineage>
        <taxon>Bacteria</taxon>
        <taxon>Pseudomonadati</taxon>
        <taxon>Pseudomonadota</taxon>
        <taxon>Gammaproteobacteria</taxon>
        <taxon>Enterobacterales</taxon>
        <taxon>Enterobacteriaceae</taxon>
        <taxon>Escherichia</taxon>
    </lineage>
</organism>
<protein>
    <submittedName>
        <fullName evidence="2">Putative glycosyl transferase</fullName>
    </submittedName>
</protein>
<evidence type="ECO:0000313" key="3">
    <source>
        <dbReference type="Proteomes" id="UP000254174"/>
    </source>
</evidence>
<dbReference type="AlphaFoldDB" id="A0A377D7T4"/>
<dbReference type="Proteomes" id="UP000254174">
    <property type="component" value="Unassembled WGS sequence"/>
</dbReference>
<dbReference type="InterPro" id="IPR029044">
    <property type="entry name" value="Nucleotide-diphossugar_trans"/>
</dbReference>
<dbReference type="GO" id="GO:0016758">
    <property type="term" value="F:hexosyltransferase activity"/>
    <property type="evidence" value="ECO:0007669"/>
    <property type="project" value="UniProtKB-ARBA"/>
</dbReference>
<dbReference type="CDD" id="cd00761">
    <property type="entry name" value="Glyco_tranf_GTA_type"/>
    <property type="match status" value="1"/>
</dbReference>
<dbReference type="SUPFAM" id="SSF53448">
    <property type="entry name" value="Nucleotide-diphospho-sugar transferases"/>
    <property type="match status" value="1"/>
</dbReference>
<keyword evidence="2" id="KW-0808">Transferase</keyword>
<sequence>MKGVILNSIFRRASAYQDYGYYEYEYKSDAKITRSAVGCDADASYPTSVHAASGNRTRKQAYKPAEHLDTPGEQPMKDNPLISIYMPTWNRQQLAIRAIKSVLRQDYNNWEMIIVDDCSTSWEQLQQYVTALNDPRITYIHNDINSGACAVRNQAIMLAQGEYITGIDDDDEWTPNRLSVFLAHKQQLVTHAFLYANDYVCQGEVYSQPASLPLYPKSPYSRRLFYKRNIIGNQVFTWAWPFQRVFVRYRTESGTGLRHFPADGGGVWRTVESGRGDADPAYQSR</sequence>